<dbReference type="GO" id="GO:0001730">
    <property type="term" value="F:2'-5'-oligoadenylate synthetase activity"/>
    <property type="evidence" value="ECO:0007669"/>
    <property type="project" value="UniProtKB-EC"/>
</dbReference>
<reference evidence="14" key="3">
    <citation type="submission" date="2025-08" db="UniProtKB">
        <authorList>
            <consortium name="Ensembl"/>
        </authorList>
    </citation>
    <scope>IDENTIFICATION</scope>
</reference>
<evidence type="ECO:0000256" key="2">
    <source>
        <dbReference type="ARBA" id="ARBA00001946"/>
    </source>
</evidence>
<gene>
    <name evidence="14" type="primary">OAS2</name>
</gene>
<dbReference type="PANTHER" id="PTHR11258:SF3">
    <property type="entry name" value="2'-5'-OLIGOADENYLATE SYNTHASE 2"/>
    <property type="match status" value="1"/>
</dbReference>
<keyword evidence="6" id="KW-0963">Cytoplasm</keyword>
<dbReference type="CDD" id="cd05400">
    <property type="entry name" value="NT_2-5OAS_ClassI-CCAase"/>
    <property type="match status" value="2"/>
</dbReference>
<organism evidence="14 15">
    <name type="scientific">Sus scrofa</name>
    <name type="common">Pig</name>
    <dbReference type="NCBI Taxonomy" id="9823"/>
    <lineage>
        <taxon>Eukaryota</taxon>
        <taxon>Metazoa</taxon>
        <taxon>Chordata</taxon>
        <taxon>Craniata</taxon>
        <taxon>Vertebrata</taxon>
        <taxon>Euteleostomi</taxon>
        <taxon>Mammalia</taxon>
        <taxon>Eutheria</taxon>
        <taxon>Laurasiatheria</taxon>
        <taxon>Artiodactyla</taxon>
        <taxon>Suina</taxon>
        <taxon>Suidae</taxon>
        <taxon>Sus</taxon>
    </lineage>
</organism>
<dbReference type="Gene3D" id="1.10.1410.20">
    <property type="entry name" value="2'-5'-oligoadenylate synthetase 1, domain 2"/>
    <property type="match status" value="2"/>
</dbReference>
<evidence type="ECO:0000256" key="3">
    <source>
        <dbReference type="ARBA" id="ARBA00004496"/>
    </source>
</evidence>
<dbReference type="PROSITE" id="PS00833">
    <property type="entry name" value="25A_SYNTH_2"/>
    <property type="match status" value="1"/>
</dbReference>
<keyword evidence="9" id="KW-0694">RNA-binding</keyword>
<dbReference type="PANTHER" id="PTHR11258">
    <property type="entry name" value="2-5 OLIGOADENYLATE SYNTHETASE"/>
    <property type="match status" value="1"/>
</dbReference>
<evidence type="ECO:0000256" key="1">
    <source>
        <dbReference type="ARBA" id="ARBA00001112"/>
    </source>
</evidence>
<protein>
    <recommendedName>
        <fullName evidence="5">2'-5' oligoadenylate synthase</fullName>
        <ecNumber evidence="5">2.7.7.84</ecNumber>
    </recommendedName>
</protein>
<dbReference type="InterPro" id="IPR006116">
    <property type="entry name" value="NT_2-5OAS_ClassI-CCAase"/>
</dbReference>
<evidence type="ECO:0000256" key="6">
    <source>
        <dbReference type="ARBA" id="ARBA00022490"/>
    </source>
</evidence>
<evidence type="ECO:0000256" key="11">
    <source>
        <dbReference type="SAM" id="MobiDB-lite"/>
    </source>
</evidence>
<comment type="subcellular location">
    <subcellularLocation>
        <location evidence="3">Cytoplasm</location>
    </subcellularLocation>
</comment>
<evidence type="ECO:0000256" key="10">
    <source>
        <dbReference type="ARBA" id="ARBA00023118"/>
    </source>
</evidence>
<keyword evidence="7" id="KW-0399">Innate immunity</keyword>
<reference evidence="15" key="1">
    <citation type="submission" date="2009-11" db="EMBL/GenBank/DDBJ databases">
        <authorList>
            <consortium name="Porcine genome sequencing project"/>
        </authorList>
    </citation>
    <scope>NUCLEOTIDE SEQUENCE [LARGE SCALE GENOMIC DNA]</scope>
    <source>
        <strain evidence="15">Duroc</strain>
    </source>
</reference>
<evidence type="ECO:0000256" key="7">
    <source>
        <dbReference type="ARBA" id="ARBA00022588"/>
    </source>
</evidence>
<feature type="domain" description="Polymerase nucleotidyl transferase" evidence="12">
    <location>
        <begin position="371"/>
        <end position="436"/>
    </location>
</feature>
<reference evidence="14" key="4">
    <citation type="submission" date="2025-09" db="UniProtKB">
        <authorList>
            <consortium name="Ensembl"/>
        </authorList>
    </citation>
    <scope>IDENTIFICATION</scope>
</reference>
<dbReference type="GO" id="GO:0003723">
    <property type="term" value="F:RNA binding"/>
    <property type="evidence" value="ECO:0007669"/>
    <property type="project" value="UniProtKB-KW"/>
</dbReference>
<dbReference type="FunFam" id="3.30.460.10:FF:000007">
    <property type="entry name" value="2'-5'-oligoadenylate synthetase 1"/>
    <property type="match status" value="2"/>
</dbReference>
<feature type="region of interest" description="Disordered" evidence="11">
    <location>
        <begin position="615"/>
        <end position="634"/>
    </location>
</feature>
<evidence type="ECO:0000256" key="8">
    <source>
        <dbReference type="ARBA" id="ARBA00022859"/>
    </source>
</evidence>
<dbReference type="InterPro" id="IPR002934">
    <property type="entry name" value="Polymerase_NTP_transf_dom"/>
</dbReference>
<sequence>MGNWGSHLYDRPPQKLGEFVQNNLRPSEDCQKQIDQTVDTICKVLQDAEQLPLVISVARGGSYGRKTVLRGNSDGSLVIFISDLEKFQDQSKNHSELLSQIWAQLKCCQLTRKLEAKMEIQNFNSGPTTIQLFAKEQSITFKILPAFNALGLSEKPSPWTYRDLKRSLDMMKASPGEFSVCFTELQERFFNNLPRKLKDLILLVKYWYQQCQEKLAVSFQLPVYALELLTVYAWEQGCGAEDFDIAEGLRTVLGLIRKPGELCVYWTVNYNFEDETVRNVLLGQLRARRPVILDPTDPTNNVSQDNSCWHLLKLEAETWLSFLNESPGPSWNVLPASLYSTPSHHLDKFIKDFLQPDKTFLDQTKKAVDIICKFLKENCFRHSATKVQKIVKGGSTAKGTALKNSDADLVVFTDLLKSYTSQKNERCTIIKEIHKQLEACQQAQDFEVTFEISKWKAPRVLSFSLKSKVLNECVHFDVLPAFNALGDLKSGSAPSPKIYAELISLYKSSDILGGEFSTCFTKLQRDFVRSQPTKLKDLIPTPLVDLHLRGPESGSCPFRWQVHRQAAGTERGKLAAQGVLLKASPAASLTCHCPEWSRATCNFLQSSSKAGCRQLGVGPASQEGRPHTLSQSSTSTQDTCCQVYLLFSQVLSPQVPQTVPGHSDLHSYTSFFLPFFFFFFVSFNQCF</sequence>
<proteinExistence type="evidence at protein level"/>
<dbReference type="GO" id="GO:0005737">
    <property type="term" value="C:cytoplasm"/>
    <property type="evidence" value="ECO:0007669"/>
    <property type="project" value="UniProtKB-SubCell"/>
</dbReference>
<evidence type="ECO:0000256" key="4">
    <source>
        <dbReference type="ARBA" id="ARBA00009526"/>
    </source>
</evidence>
<feature type="domain" description="2'-5'-oligoadenylate synthetase 1" evidence="13">
    <location>
        <begin position="493"/>
        <end position="539"/>
    </location>
</feature>
<evidence type="ECO:0000313" key="14">
    <source>
        <dbReference type="Ensembl" id="ENSSSCP00000033450.3"/>
    </source>
</evidence>
<name>A0A8X9AEK3_PIG</name>
<dbReference type="EC" id="2.7.7.84" evidence="5"/>
<accession>A0A8X9AEK3</accession>
<dbReference type="PROSITE" id="PS50152">
    <property type="entry name" value="25A_SYNTH_3"/>
    <property type="match status" value="2"/>
</dbReference>
<dbReference type="GO" id="GO:0051607">
    <property type="term" value="P:defense response to virus"/>
    <property type="evidence" value="ECO:0007669"/>
    <property type="project" value="UniProtKB-KW"/>
</dbReference>
<dbReference type="InterPro" id="IPR006117">
    <property type="entry name" value="2-5OAS_C_CS"/>
</dbReference>
<keyword evidence="8" id="KW-0391">Immunity</keyword>
<dbReference type="Ensembl" id="ENSSSCT00000054896.3">
    <property type="protein sequence ID" value="ENSSSCP00000033450.3"/>
    <property type="gene ID" value="ENSSSCG00000009881.5"/>
</dbReference>
<dbReference type="Pfam" id="PF10421">
    <property type="entry name" value="OAS1_C"/>
    <property type="match status" value="2"/>
</dbReference>
<keyword evidence="16" id="KW-1267">Proteomics identification</keyword>
<evidence type="ECO:0000256" key="9">
    <source>
        <dbReference type="ARBA" id="ARBA00022884"/>
    </source>
</evidence>
<dbReference type="SUPFAM" id="SSF81631">
    <property type="entry name" value="PAP/OAS1 substrate-binding domain"/>
    <property type="match status" value="1"/>
</dbReference>
<keyword evidence="15" id="KW-1185">Reference proteome</keyword>
<keyword evidence="10" id="KW-0051">Antiviral defense</keyword>
<evidence type="ECO:0000313" key="15">
    <source>
        <dbReference type="Proteomes" id="UP000008227"/>
    </source>
</evidence>
<dbReference type="Proteomes" id="UP000008227">
    <property type="component" value="Chromosome 14"/>
</dbReference>
<dbReference type="InterPro" id="IPR018952">
    <property type="entry name" value="2-5-oligoAdlate_synth_1_dom2/C"/>
</dbReference>
<dbReference type="Gene3D" id="3.30.460.10">
    <property type="entry name" value="Beta Polymerase, domain 2"/>
    <property type="match status" value="2"/>
</dbReference>
<dbReference type="Pfam" id="PF01909">
    <property type="entry name" value="NTP_transf_2"/>
    <property type="match status" value="1"/>
</dbReference>
<dbReference type="SUPFAM" id="SSF81301">
    <property type="entry name" value="Nucleotidyltransferase"/>
    <property type="match status" value="2"/>
</dbReference>
<comment type="cofactor">
    <cofactor evidence="2">
        <name>Mg(2+)</name>
        <dbReference type="ChEBI" id="CHEBI:18420"/>
    </cofactor>
</comment>
<evidence type="ECO:0000259" key="13">
    <source>
        <dbReference type="Pfam" id="PF10421"/>
    </source>
</evidence>
<dbReference type="InterPro" id="IPR043519">
    <property type="entry name" value="NT_sf"/>
</dbReference>
<evidence type="ECO:0007829" key="16">
    <source>
        <dbReference type="PeptideAtlas" id="A0A8X9AEK3"/>
    </source>
</evidence>
<dbReference type="GeneTree" id="ENSGT00510000046406"/>
<comment type="catalytic activity">
    <reaction evidence="1">
        <text>3 ATP = 5'-triphosphoadenylyl-(2'-&gt;5')-adenylyl-(2'-&gt;5')-adenosine + 2 diphosphate</text>
        <dbReference type="Rhea" id="RHEA:34407"/>
        <dbReference type="ChEBI" id="CHEBI:30616"/>
        <dbReference type="ChEBI" id="CHEBI:33019"/>
        <dbReference type="ChEBI" id="CHEBI:67143"/>
        <dbReference type="EC" id="2.7.7.84"/>
    </reaction>
</comment>
<reference evidence="14" key="2">
    <citation type="journal article" date="2020" name="Gigascience">
        <title>An improved pig reference genome sequence to enable pig genetics and genomics research.</title>
        <authorList>
            <person name="Warr A."/>
            <person name="Affara N."/>
            <person name="Aken B."/>
            <person name="Beiki H."/>
            <person name="Bickhart D.M."/>
            <person name="Billis K."/>
            <person name="Chow W."/>
            <person name="Eory L."/>
            <person name="Finlayson H.A."/>
            <person name="Flicek P."/>
            <person name="Giron C.G."/>
            <person name="Griffin D.K."/>
            <person name="Hall R."/>
            <person name="Hannum G."/>
            <person name="Hourlier T."/>
            <person name="Howe K."/>
            <person name="Hume D.A."/>
            <person name="Izuogu O."/>
            <person name="Kim K."/>
            <person name="Koren S."/>
            <person name="Liu H."/>
            <person name="Manchanda N."/>
            <person name="Martin F.J."/>
            <person name="Nonneman D.J."/>
            <person name="O'Connor R.E."/>
            <person name="Phillippy A.M."/>
            <person name="Rohrer G.A."/>
            <person name="Rosen B.D."/>
            <person name="Rund L.A."/>
            <person name="Sargent C.A."/>
            <person name="Schook L.B."/>
            <person name="Schroeder S.G."/>
            <person name="Schwartz A.S."/>
            <person name="Skinner B.M."/>
            <person name="Talbot R."/>
            <person name="Tseng E."/>
            <person name="Tuggle C.K."/>
            <person name="Watson M."/>
            <person name="Smith T.P.L."/>
            <person name="Archibald A.L."/>
        </authorList>
    </citation>
    <scope>NUCLEOTIDE SEQUENCE [LARGE SCALE GENOMIC DNA]</scope>
    <source>
        <strain evidence="14">Duroc</strain>
    </source>
</reference>
<evidence type="ECO:0000259" key="12">
    <source>
        <dbReference type="Pfam" id="PF01909"/>
    </source>
</evidence>
<evidence type="ECO:0000256" key="5">
    <source>
        <dbReference type="ARBA" id="ARBA00012577"/>
    </source>
</evidence>
<feature type="domain" description="2'-5'-oligoadenylate synthetase 1" evidence="13">
    <location>
        <begin position="155"/>
        <end position="335"/>
    </location>
</feature>
<dbReference type="AlphaFoldDB" id="A0A8X9AEK3"/>
<dbReference type="GO" id="GO:0045087">
    <property type="term" value="P:innate immune response"/>
    <property type="evidence" value="ECO:0007669"/>
    <property type="project" value="UniProtKB-KW"/>
</dbReference>
<dbReference type="FunFam" id="1.10.1410.20:FF:000001">
    <property type="entry name" value="2'-5'-oligoadenylate synthetase 1"/>
    <property type="match status" value="1"/>
</dbReference>
<comment type="similarity">
    <text evidence="4">Belongs to the 2-5A synthase family.</text>
</comment>